<keyword evidence="10 11" id="KW-0472">Membrane</keyword>
<evidence type="ECO:0000256" key="9">
    <source>
        <dbReference type="ARBA" id="ARBA00023010"/>
    </source>
</evidence>
<dbReference type="Proteomes" id="UP000769766">
    <property type="component" value="Unassembled WGS sequence"/>
</dbReference>
<dbReference type="EMBL" id="JACPRF010000408">
    <property type="protein sequence ID" value="MBI2877860.1"/>
    <property type="molecule type" value="Genomic_DNA"/>
</dbReference>
<keyword evidence="4" id="KW-0813">Transport</keyword>
<dbReference type="AlphaFoldDB" id="A0A932FWJ1"/>
<evidence type="ECO:0000256" key="3">
    <source>
        <dbReference type="ARBA" id="ARBA00014962"/>
    </source>
</evidence>
<evidence type="ECO:0000256" key="5">
    <source>
        <dbReference type="ARBA" id="ARBA00022475"/>
    </source>
</evidence>
<keyword evidence="5" id="KW-1003">Cell membrane</keyword>
<comment type="similarity">
    <text evidence="2">Belongs to the YajC family.</text>
</comment>
<evidence type="ECO:0000313" key="12">
    <source>
        <dbReference type="EMBL" id="MBI2877860.1"/>
    </source>
</evidence>
<dbReference type="GO" id="GO:0015031">
    <property type="term" value="P:protein transport"/>
    <property type="evidence" value="ECO:0007669"/>
    <property type="project" value="UniProtKB-KW"/>
</dbReference>
<dbReference type="Pfam" id="PF02699">
    <property type="entry name" value="YajC"/>
    <property type="match status" value="1"/>
</dbReference>
<keyword evidence="8 11" id="KW-1133">Transmembrane helix</keyword>
<dbReference type="PRINTS" id="PR01853">
    <property type="entry name" value="YAJCTRNLCASE"/>
</dbReference>
<evidence type="ECO:0000256" key="10">
    <source>
        <dbReference type="ARBA" id="ARBA00023136"/>
    </source>
</evidence>
<feature type="transmembrane region" description="Helical" evidence="11">
    <location>
        <begin position="6"/>
        <end position="27"/>
    </location>
</feature>
<dbReference type="PANTHER" id="PTHR33909:SF1">
    <property type="entry name" value="SEC TRANSLOCON ACCESSORY COMPLEX SUBUNIT YAJC"/>
    <property type="match status" value="1"/>
</dbReference>
<gene>
    <name evidence="12" type="primary">yajC</name>
    <name evidence="12" type="ORF">HYY20_13375</name>
</gene>
<evidence type="ECO:0000256" key="6">
    <source>
        <dbReference type="ARBA" id="ARBA00022692"/>
    </source>
</evidence>
<evidence type="ECO:0000256" key="4">
    <source>
        <dbReference type="ARBA" id="ARBA00022448"/>
    </source>
</evidence>
<evidence type="ECO:0000256" key="1">
    <source>
        <dbReference type="ARBA" id="ARBA00004162"/>
    </source>
</evidence>
<keyword evidence="9" id="KW-0811">Translocation</keyword>
<dbReference type="SMART" id="SM01323">
    <property type="entry name" value="YajC"/>
    <property type="match status" value="1"/>
</dbReference>
<comment type="subcellular location">
    <subcellularLocation>
        <location evidence="1">Cell membrane</location>
        <topology evidence="1">Single-pass membrane protein</topology>
    </subcellularLocation>
</comment>
<dbReference type="GO" id="GO:0005886">
    <property type="term" value="C:plasma membrane"/>
    <property type="evidence" value="ECO:0007669"/>
    <property type="project" value="UniProtKB-SubCell"/>
</dbReference>
<comment type="caution">
    <text evidence="12">The sequence shown here is derived from an EMBL/GenBank/DDBJ whole genome shotgun (WGS) entry which is preliminary data.</text>
</comment>
<evidence type="ECO:0000256" key="2">
    <source>
        <dbReference type="ARBA" id="ARBA00006742"/>
    </source>
</evidence>
<sequence>MTGSGMSNLLHFMVLMAVIYLIFYFLLIRPQSKKQKQHEEMLNNLRKGDRVITSGGIYGTVSRVKDEVVVLQVAENVRIDVAKSAIATLKERGEDRKTAGLRGGGESEQ</sequence>
<dbReference type="PANTHER" id="PTHR33909">
    <property type="entry name" value="SEC TRANSLOCON ACCESSORY COMPLEX SUBUNIT YAJC"/>
    <property type="match status" value="1"/>
</dbReference>
<keyword evidence="6 11" id="KW-0812">Transmembrane</keyword>
<organism evidence="12 13">
    <name type="scientific">Tectimicrobiota bacterium</name>
    <dbReference type="NCBI Taxonomy" id="2528274"/>
    <lineage>
        <taxon>Bacteria</taxon>
        <taxon>Pseudomonadati</taxon>
        <taxon>Nitrospinota/Tectimicrobiota group</taxon>
        <taxon>Candidatus Tectimicrobiota</taxon>
    </lineage>
</organism>
<evidence type="ECO:0000256" key="11">
    <source>
        <dbReference type="SAM" id="Phobius"/>
    </source>
</evidence>
<reference evidence="12" key="1">
    <citation type="submission" date="2020-07" db="EMBL/GenBank/DDBJ databases">
        <title>Huge and variable diversity of episymbiotic CPR bacteria and DPANN archaea in groundwater ecosystems.</title>
        <authorList>
            <person name="He C.Y."/>
            <person name="Keren R."/>
            <person name="Whittaker M."/>
            <person name="Farag I.F."/>
            <person name="Doudna J."/>
            <person name="Cate J.H.D."/>
            <person name="Banfield J.F."/>
        </authorList>
    </citation>
    <scope>NUCLEOTIDE SEQUENCE</scope>
    <source>
        <strain evidence="12">NC_groundwater_672_Ag_B-0.1um_62_36</strain>
    </source>
</reference>
<evidence type="ECO:0000313" key="13">
    <source>
        <dbReference type="Proteomes" id="UP000769766"/>
    </source>
</evidence>
<evidence type="ECO:0000256" key="8">
    <source>
        <dbReference type="ARBA" id="ARBA00022989"/>
    </source>
</evidence>
<evidence type="ECO:0000256" key="7">
    <source>
        <dbReference type="ARBA" id="ARBA00022927"/>
    </source>
</evidence>
<protein>
    <recommendedName>
        <fullName evidence="3">Sec translocon accessory complex subunit YajC</fullName>
    </recommendedName>
</protein>
<proteinExistence type="inferred from homology"/>
<dbReference type="NCBIfam" id="TIGR00739">
    <property type="entry name" value="yajC"/>
    <property type="match status" value="1"/>
</dbReference>
<dbReference type="InterPro" id="IPR003849">
    <property type="entry name" value="Preprotein_translocase_YajC"/>
</dbReference>
<accession>A0A932FWJ1</accession>
<name>A0A932FWJ1_UNCTE</name>
<keyword evidence="7" id="KW-0653">Protein transport</keyword>